<dbReference type="RefSeq" id="WP_307407632.1">
    <property type="nucleotide sequence ID" value="NZ_JAUSUR010000003.1"/>
</dbReference>
<gene>
    <name evidence="1" type="ORF">J2S15_001896</name>
</gene>
<dbReference type="NCBIfam" id="NF046040">
    <property type="entry name" value="RelB_antitoxin"/>
    <property type="match status" value="1"/>
</dbReference>
<dbReference type="Proteomes" id="UP001230220">
    <property type="component" value="Unassembled WGS sequence"/>
</dbReference>
<dbReference type="EMBL" id="JAUSUR010000003">
    <property type="protein sequence ID" value="MDQ0361149.1"/>
    <property type="molecule type" value="Genomic_DNA"/>
</dbReference>
<dbReference type="Pfam" id="PF19807">
    <property type="entry name" value="DUF6290"/>
    <property type="match status" value="1"/>
</dbReference>
<dbReference type="InterPro" id="IPR046257">
    <property type="entry name" value="DUF6290"/>
</dbReference>
<name>A0ABU0E2N7_9FIRM</name>
<reference evidence="1 2" key="1">
    <citation type="submission" date="2023-07" db="EMBL/GenBank/DDBJ databases">
        <title>Genomic Encyclopedia of Type Strains, Phase IV (KMG-IV): sequencing the most valuable type-strain genomes for metagenomic binning, comparative biology and taxonomic classification.</title>
        <authorList>
            <person name="Goeker M."/>
        </authorList>
    </citation>
    <scope>NUCLEOTIDE SEQUENCE [LARGE SCALE GENOMIC DNA]</scope>
    <source>
        <strain evidence="1 2">DSM 16784</strain>
    </source>
</reference>
<proteinExistence type="predicted"/>
<accession>A0ABU0E2N7</accession>
<organism evidence="1 2">
    <name type="scientific">Breznakia pachnodae</name>
    <dbReference type="NCBI Taxonomy" id="265178"/>
    <lineage>
        <taxon>Bacteria</taxon>
        <taxon>Bacillati</taxon>
        <taxon>Bacillota</taxon>
        <taxon>Erysipelotrichia</taxon>
        <taxon>Erysipelotrichales</taxon>
        <taxon>Erysipelotrichaceae</taxon>
        <taxon>Breznakia</taxon>
    </lineage>
</organism>
<evidence type="ECO:0000313" key="2">
    <source>
        <dbReference type="Proteomes" id="UP001230220"/>
    </source>
</evidence>
<sequence>MDKNISIKVTKYEQDLIQKSANSHNMNVSDFIKKIIFEIIEDDYDIQLADKRYLEHLRKANTKEHTDLMKELDI</sequence>
<protein>
    <submittedName>
        <fullName evidence="1">Uncharacterized protein (DUF1778 family)</fullName>
    </submittedName>
</protein>
<evidence type="ECO:0000313" key="1">
    <source>
        <dbReference type="EMBL" id="MDQ0361149.1"/>
    </source>
</evidence>
<comment type="caution">
    <text evidence="1">The sequence shown here is derived from an EMBL/GenBank/DDBJ whole genome shotgun (WGS) entry which is preliminary data.</text>
</comment>
<keyword evidence="2" id="KW-1185">Reference proteome</keyword>